<feature type="domain" description="AB hydrolase-1" evidence="1">
    <location>
        <begin position="36"/>
        <end position="256"/>
    </location>
</feature>
<dbReference type="GO" id="GO:0016787">
    <property type="term" value="F:hydrolase activity"/>
    <property type="evidence" value="ECO:0007669"/>
    <property type="project" value="UniProtKB-KW"/>
</dbReference>
<evidence type="ECO:0000313" key="2">
    <source>
        <dbReference type="EMBL" id="RCG31274.1"/>
    </source>
</evidence>
<dbReference type="Proteomes" id="UP000253094">
    <property type="component" value="Unassembled WGS sequence"/>
</dbReference>
<dbReference type="InterPro" id="IPR000073">
    <property type="entry name" value="AB_hydrolase_1"/>
</dbReference>
<dbReference type="Gene3D" id="3.40.50.1820">
    <property type="entry name" value="alpha/beta hydrolase"/>
    <property type="match status" value="1"/>
</dbReference>
<keyword evidence="2" id="KW-0378">Hydrolase</keyword>
<sequence length="266" mass="28159">MPQVTSKDGTSIVYDRAGDGPAVILVGGGAVDRSENAPLVPELARHFTVYNYDRRGRGDSSDTLPYALEREFEDVEALIAEAGGSAHLYGVSSGGALVLEAAAAGVSAGRLAVYEVPYDLGEDTPRRQREYVAKLDALLAGNRRGEMFELFMRTVGSPEESIEAAKNSPMWPGCEAIAHTLAYDAACLGDGSPPVERLAKITQPVLVATGGASPEWFLKGGGDFFAKAADAIAAALPHAERLTLEGQTHVVDPKALAPVLERFFTQ</sequence>
<dbReference type="RefSeq" id="WP_114028652.1">
    <property type="nucleotide sequence ID" value="NZ_QOIL01000005.1"/>
</dbReference>
<dbReference type="SUPFAM" id="SSF53474">
    <property type="entry name" value="alpha/beta-Hydrolases"/>
    <property type="match status" value="1"/>
</dbReference>
<protein>
    <submittedName>
        <fullName evidence="2">Alpha/beta hydrolase</fullName>
    </submittedName>
</protein>
<proteinExistence type="predicted"/>
<name>A0A367FLX8_9ACTN</name>
<dbReference type="EMBL" id="QOIL01000005">
    <property type="protein sequence ID" value="RCG31274.1"/>
    <property type="molecule type" value="Genomic_DNA"/>
</dbReference>
<evidence type="ECO:0000313" key="3">
    <source>
        <dbReference type="Proteomes" id="UP000253094"/>
    </source>
</evidence>
<dbReference type="Pfam" id="PF12697">
    <property type="entry name" value="Abhydrolase_6"/>
    <property type="match status" value="1"/>
</dbReference>
<keyword evidence="3" id="KW-1185">Reference proteome</keyword>
<comment type="caution">
    <text evidence="2">The sequence shown here is derived from an EMBL/GenBank/DDBJ whole genome shotgun (WGS) entry which is preliminary data.</text>
</comment>
<dbReference type="AlphaFoldDB" id="A0A367FLX8"/>
<evidence type="ECO:0000259" key="1">
    <source>
        <dbReference type="Pfam" id="PF12697"/>
    </source>
</evidence>
<organism evidence="2 3">
    <name type="scientific">Sphaerisporangium album</name>
    <dbReference type="NCBI Taxonomy" id="509200"/>
    <lineage>
        <taxon>Bacteria</taxon>
        <taxon>Bacillati</taxon>
        <taxon>Actinomycetota</taxon>
        <taxon>Actinomycetes</taxon>
        <taxon>Streptosporangiales</taxon>
        <taxon>Streptosporangiaceae</taxon>
        <taxon>Sphaerisporangium</taxon>
    </lineage>
</organism>
<dbReference type="InterPro" id="IPR050228">
    <property type="entry name" value="Carboxylesterase_BioH"/>
</dbReference>
<dbReference type="PANTHER" id="PTHR43194">
    <property type="entry name" value="HYDROLASE ALPHA/BETA FOLD FAMILY"/>
    <property type="match status" value="1"/>
</dbReference>
<dbReference type="OrthoDB" id="63519at2"/>
<accession>A0A367FLX8</accession>
<reference evidence="2 3" key="1">
    <citation type="submission" date="2018-06" db="EMBL/GenBank/DDBJ databases">
        <title>Sphaerisporangium craniellae sp. nov., isolated from a marine sponge in the South China Sea.</title>
        <authorList>
            <person name="Li L."/>
        </authorList>
    </citation>
    <scope>NUCLEOTIDE SEQUENCE [LARGE SCALE GENOMIC DNA]</scope>
    <source>
        <strain evidence="2 3">CCTCC AA 208026</strain>
    </source>
</reference>
<dbReference type="PANTHER" id="PTHR43194:SF2">
    <property type="entry name" value="PEROXISOMAL MEMBRANE PROTEIN LPX1"/>
    <property type="match status" value="1"/>
</dbReference>
<dbReference type="InterPro" id="IPR029058">
    <property type="entry name" value="AB_hydrolase_fold"/>
</dbReference>
<gene>
    <name evidence="2" type="ORF">DQ384_11130</name>
</gene>